<keyword evidence="1" id="KW-0805">Transcription regulation</keyword>
<evidence type="ECO:0000256" key="3">
    <source>
        <dbReference type="ARBA" id="ARBA00023163"/>
    </source>
</evidence>
<feature type="domain" description="Cyclic nucleotide-binding" evidence="4">
    <location>
        <begin position="21"/>
        <end position="95"/>
    </location>
</feature>
<dbReference type="EMBL" id="BRXR01000001">
    <property type="protein sequence ID" value="GLC30193.1"/>
    <property type="molecule type" value="Genomic_DNA"/>
</dbReference>
<dbReference type="PROSITE" id="PS51063">
    <property type="entry name" value="HTH_CRP_2"/>
    <property type="match status" value="1"/>
</dbReference>
<dbReference type="SMART" id="SM00419">
    <property type="entry name" value="HTH_CRP"/>
    <property type="match status" value="1"/>
</dbReference>
<dbReference type="InterPro" id="IPR050397">
    <property type="entry name" value="Env_Response_Regulators"/>
</dbReference>
<evidence type="ECO:0000256" key="1">
    <source>
        <dbReference type="ARBA" id="ARBA00023015"/>
    </source>
</evidence>
<protein>
    <submittedName>
        <fullName evidence="6">Crp/Fnr family transcriptional regulator</fullName>
    </submittedName>
</protein>
<dbReference type="SUPFAM" id="SSF51206">
    <property type="entry name" value="cAMP-binding domain-like"/>
    <property type="match status" value="1"/>
</dbReference>
<name>A0ABQ5N4R7_9CLOT</name>
<dbReference type="SMART" id="SM00100">
    <property type="entry name" value="cNMP"/>
    <property type="match status" value="1"/>
</dbReference>
<dbReference type="InterPro" id="IPR014710">
    <property type="entry name" value="RmlC-like_jellyroll"/>
</dbReference>
<dbReference type="InterPro" id="IPR000595">
    <property type="entry name" value="cNMP-bd_dom"/>
</dbReference>
<dbReference type="InterPro" id="IPR036388">
    <property type="entry name" value="WH-like_DNA-bd_sf"/>
</dbReference>
<keyword evidence="2" id="KW-0238">DNA-binding</keyword>
<dbReference type="Gene3D" id="2.60.120.10">
    <property type="entry name" value="Jelly Rolls"/>
    <property type="match status" value="1"/>
</dbReference>
<evidence type="ECO:0000256" key="2">
    <source>
        <dbReference type="ARBA" id="ARBA00023125"/>
    </source>
</evidence>
<dbReference type="Pfam" id="PF13545">
    <property type="entry name" value="HTH_Crp_2"/>
    <property type="match status" value="1"/>
</dbReference>
<dbReference type="RefSeq" id="WP_264849456.1">
    <property type="nucleotide sequence ID" value="NZ_BRXR01000001.1"/>
</dbReference>
<evidence type="ECO:0000313" key="7">
    <source>
        <dbReference type="Proteomes" id="UP001208567"/>
    </source>
</evidence>
<proteinExistence type="predicted"/>
<sequence>MKMIKIPDELFCYFEKVGQAVTYHKNDIIYMQGDNATSLYLIKKGRVRVYYVSKYGDEATLEIVEKGRVFGESSFIQQSKRPTTVSAVNDVELISCSLEEMYPYLSESKELTILLFQLLSNTCNRLASLLNQSYFYNRYEKVADFLLQETANASKDRNISEDCVPYSHEEIALCVGLNRVTTTKILNHFSKLGYVKIKYKKVIIVDRQGLSGFLE</sequence>
<keyword evidence="3" id="KW-0804">Transcription</keyword>
<evidence type="ECO:0000259" key="4">
    <source>
        <dbReference type="PROSITE" id="PS50042"/>
    </source>
</evidence>
<keyword evidence="7" id="KW-1185">Reference proteome</keyword>
<dbReference type="PANTHER" id="PTHR24567:SF74">
    <property type="entry name" value="HTH-TYPE TRANSCRIPTIONAL REGULATOR ARCR"/>
    <property type="match status" value="1"/>
</dbReference>
<organism evidence="6 7">
    <name type="scientific">Clostridium omnivorum</name>
    <dbReference type="NCBI Taxonomy" id="1604902"/>
    <lineage>
        <taxon>Bacteria</taxon>
        <taxon>Bacillati</taxon>
        <taxon>Bacillota</taxon>
        <taxon>Clostridia</taxon>
        <taxon>Eubacteriales</taxon>
        <taxon>Clostridiaceae</taxon>
        <taxon>Clostridium</taxon>
    </lineage>
</organism>
<dbReference type="InterPro" id="IPR036390">
    <property type="entry name" value="WH_DNA-bd_sf"/>
</dbReference>
<reference evidence="6 7" key="1">
    <citation type="journal article" date="2024" name="Int. J. Syst. Evol. Microbiol.">
        <title>Clostridium omnivorum sp. nov., isolated from anoxic soil under the treatment of reductive soil disinfestation.</title>
        <authorList>
            <person name="Ueki A."/>
            <person name="Tonouchi A."/>
            <person name="Kaku N."/>
            <person name="Honma S."/>
            <person name="Ueki K."/>
        </authorList>
    </citation>
    <scope>NUCLEOTIDE SEQUENCE [LARGE SCALE GENOMIC DNA]</scope>
    <source>
        <strain evidence="6 7">E14</strain>
    </source>
</reference>
<comment type="caution">
    <text evidence="6">The sequence shown here is derived from an EMBL/GenBank/DDBJ whole genome shotgun (WGS) entry which is preliminary data.</text>
</comment>
<dbReference type="CDD" id="cd00038">
    <property type="entry name" value="CAP_ED"/>
    <property type="match status" value="1"/>
</dbReference>
<accession>A0ABQ5N4R7</accession>
<dbReference type="Pfam" id="PF00027">
    <property type="entry name" value="cNMP_binding"/>
    <property type="match status" value="1"/>
</dbReference>
<feature type="domain" description="HTH crp-type" evidence="5">
    <location>
        <begin position="136"/>
        <end position="208"/>
    </location>
</feature>
<evidence type="ECO:0000259" key="5">
    <source>
        <dbReference type="PROSITE" id="PS51063"/>
    </source>
</evidence>
<dbReference type="PROSITE" id="PS50042">
    <property type="entry name" value="CNMP_BINDING_3"/>
    <property type="match status" value="1"/>
</dbReference>
<dbReference type="InterPro" id="IPR012318">
    <property type="entry name" value="HTH_CRP"/>
</dbReference>
<dbReference type="Proteomes" id="UP001208567">
    <property type="component" value="Unassembled WGS sequence"/>
</dbReference>
<dbReference type="Gene3D" id="1.10.10.10">
    <property type="entry name" value="Winged helix-like DNA-binding domain superfamily/Winged helix DNA-binding domain"/>
    <property type="match status" value="1"/>
</dbReference>
<dbReference type="InterPro" id="IPR018490">
    <property type="entry name" value="cNMP-bd_dom_sf"/>
</dbReference>
<dbReference type="SUPFAM" id="SSF46785">
    <property type="entry name" value="Winged helix' DNA-binding domain"/>
    <property type="match status" value="1"/>
</dbReference>
<gene>
    <name evidence="6" type="ORF">bsdE14_16030</name>
</gene>
<dbReference type="PANTHER" id="PTHR24567">
    <property type="entry name" value="CRP FAMILY TRANSCRIPTIONAL REGULATORY PROTEIN"/>
    <property type="match status" value="1"/>
</dbReference>
<evidence type="ECO:0000313" key="6">
    <source>
        <dbReference type="EMBL" id="GLC30193.1"/>
    </source>
</evidence>